<dbReference type="GO" id="GO:0032993">
    <property type="term" value="C:protein-DNA complex"/>
    <property type="evidence" value="ECO:0007669"/>
    <property type="project" value="TreeGrafter"/>
</dbReference>
<reference evidence="6 8" key="1">
    <citation type="submission" date="2015-09" db="EMBL/GenBank/DDBJ databases">
        <authorList>
            <consortium name="Pathogen Informatics"/>
        </authorList>
    </citation>
    <scope>NUCLEOTIDE SEQUENCE [LARGE SCALE GENOMIC DNA]</scope>
    <source>
        <strain evidence="6 8">2789STDY5834928</strain>
    </source>
</reference>
<dbReference type="PROSITE" id="PS50931">
    <property type="entry name" value="HTH_LYSR"/>
    <property type="match status" value="1"/>
</dbReference>
<feature type="domain" description="HTH lysR-type" evidence="5">
    <location>
        <begin position="1"/>
        <end position="58"/>
    </location>
</feature>
<evidence type="ECO:0000256" key="1">
    <source>
        <dbReference type="ARBA" id="ARBA00009437"/>
    </source>
</evidence>
<evidence type="ECO:0000313" key="7">
    <source>
        <dbReference type="EMBL" id="MDB8002899.1"/>
    </source>
</evidence>
<dbReference type="GO" id="GO:0003700">
    <property type="term" value="F:DNA-binding transcription factor activity"/>
    <property type="evidence" value="ECO:0007669"/>
    <property type="project" value="InterPro"/>
</dbReference>
<dbReference type="FunFam" id="1.10.10.10:FF:000001">
    <property type="entry name" value="LysR family transcriptional regulator"/>
    <property type="match status" value="1"/>
</dbReference>
<name>A0A175A7U7_9FIRM</name>
<dbReference type="PANTHER" id="PTHR30346">
    <property type="entry name" value="TRANSCRIPTIONAL DUAL REGULATOR HCAR-RELATED"/>
    <property type="match status" value="1"/>
</dbReference>
<evidence type="ECO:0000313" key="8">
    <source>
        <dbReference type="Proteomes" id="UP000095662"/>
    </source>
</evidence>
<comment type="similarity">
    <text evidence="1">Belongs to the LysR transcriptional regulatory family.</text>
</comment>
<dbReference type="PANTHER" id="PTHR30346:SF0">
    <property type="entry name" value="HCA OPERON TRANSCRIPTIONAL ACTIVATOR HCAR"/>
    <property type="match status" value="1"/>
</dbReference>
<keyword evidence="2" id="KW-0805">Transcription regulation</keyword>
<organism evidence="6 8">
    <name type="scientific">[Eubacterium] siraeum</name>
    <dbReference type="NCBI Taxonomy" id="39492"/>
    <lineage>
        <taxon>Bacteria</taxon>
        <taxon>Bacillati</taxon>
        <taxon>Bacillota</taxon>
        <taxon>Clostridia</taxon>
        <taxon>Eubacteriales</taxon>
        <taxon>Oscillospiraceae</taxon>
        <taxon>Oscillospiraceae incertae sedis</taxon>
    </lineage>
</organism>
<dbReference type="Pfam" id="PF00126">
    <property type="entry name" value="HTH_1"/>
    <property type="match status" value="1"/>
</dbReference>
<dbReference type="Proteomes" id="UP001210809">
    <property type="component" value="Unassembled WGS sequence"/>
</dbReference>
<gene>
    <name evidence="6" type="primary">benM</name>
    <name evidence="6" type="ORF">ERS852540_02325</name>
    <name evidence="7" type="ORF">PNE09_02335</name>
</gene>
<evidence type="ECO:0000256" key="4">
    <source>
        <dbReference type="ARBA" id="ARBA00023163"/>
    </source>
</evidence>
<dbReference type="STRING" id="39492.ERS852540_02325"/>
<dbReference type="InterPro" id="IPR036388">
    <property type="entry name" value="WH-like_DNA-bd_sf"/>
</dbReference>
<protein>
    <submittedName>
        <fullName evidence="6">Ben and cat operon transcriptional regulator</fullName>
    </submittedName>
    <submittedName>
        <fullName evidence="7">LysR family transcriptional regulator</fullName>
    </submittedName>
</protein>
<evidence type="ECO:0000313" key="6">
    <source>
        <dbReference type="EMBL" id="CUQ91420.1"/>
    </source>
</evidence>
<dbReference type="Gene3D" id="1.10.10.10">
    <property type="entry name" value="Winged helix-like DNA-binding domain superfamily/Winged helix DNA-binding domain"/>
    <property type="match status" value="1"/>
</dbReference>
<dbReference type="SUPFAM" id="SSF46785">
    <property type="entry name" value="Winged helix' DNA-binding domain"/>
    <property type="match status" value="1"/>
</dbReference>
<keyword evidence="3" id="KW-0238">DNA-binding</keyword>
<dbReference type="AlphaFoldDB" id="A0A175A7U7"/>
<dbReference type="PRINTS" id="PR00039">
    <property type="entry name" value="HTHLYSR"/>
</dbReference>
<dbReference type="EMBL" id="JAQLXW010000002">
    <property type="protein sequence ID" value="MDB8002899.1"/>
    <property type="molecule type" value="Genomic_DNA"/>
</dbReference>
<reference evidence="7" key="2">
    <citation type="submission" date="2023-01" db="EMBL/GenBank/DDBJ databases">
        <title>Human gut microbiome strain richness.</title>
        <authorList>
            <person name="Chen-Liaw A."/>
        </authorList>
    </citation>
    <scope>NUCLEOTIDE SEQUENCE</scope>
    <source>
        <strain evidence="7">1001283st1_G1_1001283B150217_161031</strain>
    </source>
</reference>
<dbReference type="InterPro" id="IPR000847">
    <property type="entry name" value="LysR_HTH_N"/>
</dbReference>
<dbReference type="GO" id="GO:0003677">
    <property type="term" value="F:DNA binding"/>
    <property type="evidence" value="ECO:0007669"/>
    <property type="project" value="UniProtKB-KW"/>
</dbReference>
<accession>A0A175A7U7</accession>
<dbReference type="InterPro" id="IPR036390">
    <property type="entry name" value="WH_DNA-bd_sf"/>
</dbReference>
<proteinExistence type="inferred from homology"/>
<dbReference type="EMBL" id="CZBY01000024">
    <property type="protein sequence ID" value="CUQ91420.1"/>
    <property type="molecule type" value="Genomic_DNA"/>
</dbReference>
<keyword evidence="4" id="KW-0804">Transcription</keyword>
<evidence type="ECO:0000259" key="5">
    <source>
        <dbReference type="PROSITE" id="PS50931"/>
    </source>
</evidence>
<dbReference type="OrthoDB" id="9803714at2"/>
<evidence type="ECO:0000256" key="3">
    <source>
        <dbReference type="ARBA" id="ARBA00023125"/>
    </source>
</evidence>
<evidence type="ECO:0000256" key="2">
    <source>
        <dbReference type="ARBA" id="ARBA00023015"/>
    </source>
</evidence>
<sequence length="315" mass="36239">MNLLHLKYAVEIEKTGSITKAANNLFMGQPNLSKAIKELENEIGITIFRRTTKGVAPTEKGGEFLGYAKAVLDQFDEMVSLYKPKVDDGVRFSISVPRATYITKAFSNFVSLLDTDKEISINFKETNSMDAINNILNFDFKLGIIRYQNIHEKQYFAMLDGKNLKYRPLWEFEYRLLVNKDSPLAKENPDGIVKYSDLEDYIEIVHGDLSVPSLSFSKVSRSSVSEHRKKRIYVYERGSQFDLLGNLYNTYMWVSPVPKSCLEQHAMVQLKCDVPYKVNKDVLIFPKGYSLSKLDEQFIAELERVKEKIKMDGLY</sequence>
<dbReference type="Proteomes" id="UP000095662">
    <property type="component" value="Unassembled WGS sequence"/>
</dbReference>